<sequence>MQKETRNRPSIGASRKGKRTQEESLTVRAEFVALSTEWKSSEEARPLITFFFFVSFWFKHNWIQTIFKLSHQTNIKMTE</sequence>
<name>A0A5D2ERC2_GOSDA</name>
<evidence type="ECO:0000313" key="3">
    <source>
        <dbReference type="Proteomes" id="UP000323506"/>
    </source>
</evidence>
<proteinExistence type="predicted"/>
<dbReference type="Proteomes" id="UP000323506">
    <property type="component" value="Chromosome A11"/>
</dbReference>
<keyword evidence="3" id="KW-1185">Reference proteome</keyword>
<organism evidence="2 3">
    <name type="scientific">Gossypium darwinii</name>
    <name type="common">Darwin's cotton</name>
    <name type="synonym">Gossypium barbadense var. darwinii</name>
    <dbReference type="NCBI Taxonomy" id="34276"/>
    <lineage>
        <taxon>Eukaryota</taxon>
        <taxon>Viridiplantae</taxon>
        <taxon>Streptophyta</taxon>
        <taxon>Embryophyta</taxon>
        <taxon>Tracheophyta</taxon>
        <taxon>Spermatophyta</taxon>
        <taxon>Magnoliopsida</taxon>
        <taxon>eudicotyledons</taxon>
        <taxon>Gunneridae</taxon>
        <taxon>Pentapetalae</taxon>
        <taxon>rosids</taxon>
        <taxon>malvids</taxon>
        <taxon>Malvales</taxon>
        <taxon>Malvaceae</taxon>
        <taxon>Malvoideae</taxon>
        <taxon>Gossypium</taxon>
    </lineage>
</organism>
<gene>
    <name evidence="2" type="ORF">ES288_A11G331900v1</name>
</gene>
<dbReference type="EMBL" id="CM017698">
    <property type="protein sequence ID" value="TYG96226.1"/>
    <property type="molecule type" value="Genomic_DNA"/>
</dbReference>
<feature type="region of interest" description="Disordered" evidence="1">
    <location>
        <begin position="1"/>
        <end position="23"/>
    </location>
</feature>
<accession>A0A5D2ERC2</accession>
<evidence type="ECO:0000313" key="2">
    <source>
        <dbReference type="EMBL" id="TYG96226.1"/>
    </source>
</evidence>
<evidence type="ECO:0000256" key="1">
    <source>
        <dbReference type="SAM" id="MobiDB-lite"/>
    </source>
</evidence>
<dbReference type="AlphaFoldDB" id="A0A5D2ERC2"/>
<protein>
    <submittedName>
        <fullName evidence="2">Uncharacterized protein</fullName>
    </submittedName>
</protein>
<reference evidence="2 3" key="1">
    <citation type="submission" date="2019-06" db="EMBL/GenBank/DDBJ databases">
        <title>WGS assembly of Gossypium darwinii.</title>
        <authorList>
            <person name="Chen Z.J."/>
            <person name="Sreedasyam A."/>
            <person name="Ando A."/>
            <person name="Song Q."/>
            <person name="De L."/>
            <person name="Hulse-Kemp A."/>
            <person name="Ding M."/>
            <person name="Ye W."/>
            <person name="Kirkbride R."/>
            <person name="Jenkins J."/>
            <person name="Plott C."/>
            <person name="Lovell J."/>
            <person name="Lin Y.-M."/>
            <person name="Vaughn R."/>
            <person name="Liu B."/>
            <person name="Li W."/>
            <person name="Simpson S."/>
            <person name="Scheffler B."/>
            <person name="Saski C."/>
            <person name="Grover C."/>
            <person name="Hu G."/>
            <person name="Conover J."/>
            <person name="Carlson J."/>
            <person name="Shu S."/>
            <person name="Boston L."/>
            <person name="Williams M."/>
            <person name="Peterson D."/>
            <person name="Mcgee K."/>
            <person name="Jones D."/>
            <person name="Wendel J."/>
            <person name="Stelly D."/>
            <person name="Grimwood J."/>
            <person name="Schmutz J."/>
        </authorList>
    </citation>
    <scope>NUCLEOTIDE SEQUENCE [LARGE SCALE GENOMIC DNA]</scope>
    <source>
        <strain evidence="2">1808015.09</strain>
    </source>
</reference>